<gene>
    <name evidence="1" type="ORF">V5R04_08920</name>
</gene>
<dbReference type="SUPFAM" id="SSF53474">
    <property type="entry name" value="alpha/beta-Hydrolases"/>
    <property type="match status" value="1"/>
</dbReference>
<dbReference type="AlphaFoldDB" id="A0AAU7DZT3"/>
<dbReference type="Gene3D" id="3.40.50.1820">
    <property type="entry name" value="alpha/beta hydrolase"/>
    <property type="match status" value="1"/>
</dbReference>
<dbReference type="EMBL" id="CP146203">
    <property type="protein sequence ID" value="XBH23245.1"/>
    <property type="molecule type" value="Genomic_DNA"/>
</dbReference>
<organism evidence="1">
    <name type="scientific">Jonesiaceae bacterium BS-20</name>
    <dbReference type="NCBI Taxonomy" id="3120821"/>
    <lineage>
        <taxon>Bacteria</taxon>
        <taxon>Bacillati</taxon>
        <taxon>Actinomycetota</taxon>
        <taxon>Actinomycetes</taxon>
        <taxon>Micrococcales</taxon>
        <taxon>Jonesiaceae</taxon>
    </lineage>
</organism>
<evidence type="ECO:0000313" key="1">
    <source>
        <dbReference type="EMBL" id="XBH23245.1"/>
    </source>
</evidence>
<accession>A0AAU7DZT3</accession>
<protein>
    <submittedName>
        <fullName evidence="1">Uncharacterized protein</fullName>
    </submittedName>
</protein>
<proteinExistence type="predicted"/>
<reference evidence="1" key="1">
    <citation type="submission" date="2024-02" db="EMBL/GenBank/DDBJ databases">
        <title>Tomenella chthoni gen. nov. sp. nov., a member of the family Jonesiaceae isolated from bat guano.</title>
        <authorList>
            <person name="Miller S.L."/>
            <person name="King J."/>
            <person name="Sankaranarayanan K."/>
            <person name="Lawson P.A."/>
        </authorList>
    </citation>
    <scope>NUCLEOTIDE SEQUENCE</scope>
    <source>
        <strain evidence="1">BS-20</strain>
    </source>
</reference>
<sequence length="160" mass="16814">MGDHLHGEHVSDVLAVANYLENHELIVGNVAVTGHSLGAQIGLLVLALAPNITVGVISAGLTSIAACKRADVLHNAGWYLPGLETAGDYGAIAAMITGKKALSIAATDDEHFPTDGAEDVLGAFPEGVLESHWRSSTHEMDRRTLDLMTNWMVANHGGAR</sequence>
<dbReference type="InterPro" id="IPR029058">
    <property type="entry name" value="AB_hydrolase_fold"/>
</dbReference>
<name>A0AAU7DZT3_9MICO</name>